<dbReference type="NCBIfam" id="TIGR01643">
    <property type="entry name" value="YD_repeat_2x"/>
    <property type="match status" value="4"/>
</dbReference>
<keyword evidence="1" id="KW-0677">Repeat</keyword>
<organism evidence="3 4">
    <name type="scientific">Paenibacillus lacisoli</name>
    <dbReference type="NCBI Taxonomy" id="3064525"/>
    <lineage>
        <taxon>Bacteria</taxon>
        <taxon>Bacillati</taxon>
        <taxon>Bacillota</taxon>
        <taxon>Bacilli</taxon>
        <taxon>Bacillales</taxon>
        <taxon>Paenibacillaceae</taxon>
        <taxon>Paenibacillus</taxon>
    </lineage>
</organism>
<name>A0ABT9CD66_9BACL</name>
<dbReference type="Proteomes" id="UP001240171">
    <property type="component" value="Unassembled WGS sequence"/>
</dbReference>
<keyword evidence="4" id="KW-1185">Reference proteome</keyword>
<evidence type="ECO:0000313" key="3">
    <source>
        <dbReference type="EMBL" id="MDO7905533.1"/>
    </source>
</evidence>
<dbReference type="InterPro" id="IPR006530">
    <property type="entry name" value="YD"/>
</dbReference>
<protein>
    <submittedName>
        <fullName evidence="3">RHS repeat-associated core domain-containing protein</fullName>
    </submittedName>
</protein>
<evidence type="ECO:0000256" key="1">
    <source>
        <dbReference type="ARBA" id="ARBA00022737"/>
    </source>
</evidence>
<accession>A0ABT9CD66</accession>
<dbReference type="Gene3D" id="2.180.10.10">
    <property type="entry name" value="RHS repeat-associated core"/>
    <property type="match status" value="3"/>
</dbReference>
<dbReference type="InterPro" id="IPR050708">
    <property type="entry name" value="T6SS_VgrG/RHS"/>
</dbReference>
<evidence type="ECO:0000313" key="4">
    <source>
        <dbReference type="Proteomes" id="UP001240171"/>
    </source>
</evidence>
<dbReference type="Pfam" id="PF25023">
    <property type="entry name" value="TEN_YD-shell"/>
    <property type="match status" value="2"/>
</dbReference>
<dbReference type="Pfam" id="PF05593">
    <property type="entry name" value="RHS_repeat"/>
    <property type="match status" value="2"/>
</dbReference>
<comment type="caution">
    <text evidence="3">The sequence shown here is derived from an EMBL/GenBank/DDBJ whole genome shotgun (WGS) entry which is preliminary data.</text>
</comment>
<dbReference type="PANTHER" id="PTHR32305:SF15">
    <property type="entry name" value="PROTEIN RHSA-RELATED"/>
    <property type="match status" value="1"/>
</dbReference>
<gene>
    <name evidence="3" type="ORF">Q5741_03800</name>
</gene>
<evidence type="ECO:0000259" key="2">
    <source>
        <dbReference type="Pfam" id="PF25023"/>
    </source>
</evidence>
<dbReference type="InterPro" id="IPR022385">
    <property type="entry name" value="Rhs_assc_core"/>
</dbReference>
<dbReference type="InterPro" id="IPR056823">
    <property type="entry name" value="TEN-like_YD-shell"/>
</dbReference>
<dbReference type="NCBIfam" id="TIGR03696">
    <property type="entry name" value="Rhs_assc_core"/>
    <property type="match status" value="1"/>
</dbReference>
<dbReference type="PANTHER" id="PTHR32305">
    <property type="match status" value="1"/>
</dbReference>
<dbReference type="InterPro" id="IPR031325">
    <property type="entry name" value="RHS_repeat"/>
</dbReference>
<dbReference type="EMBL" id="JAUQTB010000002">
    <property type="protein sequence ID" value="MDO7905533.1"/>
    <property type="molecule type" value="Genomic_DNA"/>
</dbReference>
<dbReference type="RefSeq" id="WP_305022741.1">
    <property type="nucleotide sequence ID" value="NZ_JAUQTB010000002.1"/>
</dbReference>
<reference evidence="3 4" key="1">
    <citation type="submission" date="2023-07" db="EMBL/GenBank/DDBJ databases">
        <title>Paenibacillus sp. JX-17 nov. isolated from soil.</title>
        <authorList>
            <person name="Wan Y."/>
            <person name="Liu B."/>
        </authorList>
    </citation>
    <scope>NUCLEOTIDE SEQUENCE [LARGE SCALE GENOMIC DNA]</scope>
    <source>
        <strain evidence="3 4">JX-17</strain>
    </source>
</reference>
<feature type="domain" description="Teneurin-like YD-shell" evidence="2">
    <location>
        <begin position="1325"/>
        <end position="1453"/>
    </location>
</feature>
<proteinExistence type="predicted"/>
<sequence>MKITTIKRYLSIIVITSLLLSLIAGITGPRVSADDVQDNQLTVQRIVELFGTTESFVQGYLEQGYTLNQILTAFYKADLSHIDFKEALKSLVPLESNESQSVTTEVYSEVDNKLLDINSVDIDDSSIVKKYDYFPVTEAVYGDGSNSVTDDVYGADEKNEEEAPSVTDDVYEQKSLVSLSTTVSGEEPHVSEKAPVYNKSSFNQAPYSVGSNGESISNLTGSLTLEQKDATLPGRNGMGFSLTRKYDTSSSQFYDMDFGYKTYPYPIYNYFVQYNAVRKKVTTQYAVKYTEDKWAQVDNNGDGSVDYETFILESKEITKGTYNSRTDADNAASQRAVYTTPADTKSVTDYRYSSTNSFAYSIPYSSGGYSGTLTSLGSPQVSGTYTPAVTKQAPAQTCTNSIPGKYDAKGNWYATGTGTSCPDTKTTTADGYTVTLNRTSTENTKACASPYLAGANYVCTKSWVATYTGSYTIPAKDTRSYTQTYQGYVTKPATYSNIRFDSWVTLSGGARQRYAYSVSVLPWVDTQLIEGPPENVTQVTDTYELWSEANQIKETISSAPNAALGSDNGYNYYLAPNPNASVQAYQVGTGTDVTYYNKTSQPLEEQLYPIGKGWSWNLPYIEIKDGKKRVYLETGGSYEVEGNTLKNYEWEGLSLNQDSSISLNGDVSQYVLATIDGTQKQYFTGDGRLLQTSDAYGNNVQFRYEQNAMYGRKLLTQVKDAIGNTINIEYSTSKVTVTSGTKTVVYDKHSQNGVELLDSVTDQLGRKTTYSYKIADAKFNLMTNNPERAVSNPYALITSVQYPTGAKSIYQYEDNAVKRYIGPEAINESYRLLSRKDQITYENAETEDFNRQTLSYPSDIGNSYGQNTNFKTVINNGLTNTTYMYRKNFIDDSTPAQYYLDSTVEAAEGKEQLTSYSYGKKVGNRSYMSTSPTGTVTSNNQTGDRLTTSTFYDDYGNVVQSTDQKGQVTTNTYDSAKHWLISTTSPVTSNAKLYMAYTRTPQGAISQLIVRKDSDSGALLRQVNYTYDSYGNPISQTIKNDNQSIATTNEYSNEYQNAFLTKQSMNVTDADGNVRVISNASAYDPTTGLQTSTLDGNQHKTSYQYDTLGRTIKVTYPDGKVVSALYDDFKNTVTVTDEAGIQSYTRWNALRQQIEQGYYKDSLVITGRTGYDPYSRQSWTEDALGNRTRYDYDSWNRITSTTAADGTINMTRYSDPSRQVIQTDPEGYSLTETYDVWGQLLKTEEKKQLDDSLTMLSKNSYDNISGKVIEETDGNGNTTTFNYDVLGQLVSVTDANGSINRYEYDMMGNLTKTTDPDGNSKEKKYDELAREILTSDKLGISEKKYYDESGNLLRWIDRNGDIFDYSYDLRDRLLEEKSPDDIVKFTYDNTGKRLSMKDTIGLTSYQYDPLTSNLTQVTYPDGLTLRLDYDLNGNRTHMTGPFGNDVYYSYDSMNRMNSVGSSKDKADATYSYYLNGLQDTTQTVNGVESHRRYNGLDLTGLDQIKDKAGLNSYTYEYDSNKNIVNRTQGGSEDTFKYDKLNRISTSSLDNESYSYDKQGNRLTLETEGEIVPHETENVFDSRNRLQQVNKAGEKVNYKYNGEGLLTERTENGITSRYYYDGNQIVAEATIKDGKPELKANYIRGQKLEAIQYPNGTKAYISTNGHGDITELRSEAGELLNRYKYNLWGSITYKEEKVYNPFRYSGELWDDATELQYLRARWYDPEMGRFISEDTFTGSIIDPISLNLYAYVNNNPLKYWDPTGHAPQFGSFAYGNMAHKQLQRLFLTINIFVGQQIAFTEKNVTLTSGKNGRIDFALKTGEHRYEIFELKPISQRGNGVGSAQLQRYIEGINENGFRGDLDARAIAGTSWNPNGIAILNPFDPKKEIRYYTYYSNEPGMIYYGPANRQETSIDPKEVTKPKSIIDKITNSFKKFFGAEYYPEGTPLPNGMPPLGGNKNRGGGLSPFPGVPFIPVIP</sequence>
<feature type="domain" description="Teneurin-like YD-shell" evidence="2">
    <location>
        <begin position="1503"/>
        <end position="1755"/>
    </location>
</feature>